<feature type="region of interest" description="Disordered" evidence="4">
    <location>
        <begin position="42"/>
        <end position="106"/>
    </location>
</feature>
<dbReference type="InterPro" id="IPR044156">
    <property type="entry name" value="Galectin-like"/>
</dbReference>
<sequence length="256" mass="28493">MAVQAAEKDGTVSVWSLRRGEGGACGLSLWMRGSRWALRSVPAAPHPQKRRGPLTPAVFPRTGAADERGRGAPERPAGEPRPHLPRQRGPLPSVGREPTLFPSRDGARPRADVLVFVQTVPFCGRIRGGMRPGKKIIVMGIVDLEPDSFDVSLTCGRDVDKQENPDVALKLAARFSDRQFLSCARISGKWTNEDVSTAYFPFIPDQPFRMEIHCEHQRFRIFVDGHQLFDFYHKVKSLSSIDTVRIQGDLQITKLG</sequence>
<reference evidence="6 7" key="1">
    <citation type="journal article" date="2007" name="Nature">
        <title>The medaka draft genome and insights into vertebrate genome evolution.</title>
        <authorList>
            <person name="Kasahara M."/>
            <person name="Naruse K."/>
            <person name="Sasaki S."/>
            <person name="Nakatani Y."/>
            <person name="Qu W."/>
            <person name="Ahsan B."/>
            <person name="Yamada T."/>
            <person name="Nagayasu Y."/>
            <person name="Doi K."/>
            <person name="Kasai Y."/>
            <person name="Jindo T."/>
            <person name="Kobayashi D."/>
            <person name="Shimada A."/>
            <person name="Toyoda A."/>
            <person name="Kuroki Y."/>
            <person name="Fujiyama A."/>
            <person name="Sasaki T."/>
            <person name="Shimizu A."/>
            <person name="Asakawa S."/>
            <person name="Shimizu N."/>
            <person name="Hashimoto S."/>
            <person name="Yang J."/>
            <person name="Lee Y."/>
            <person name="Matsushima K."/>
            <person name="Sugano S."/>
            <person name="Sakaizumi M."/>
            <person name="Narita T."/>
            <person name="Ohishi K."/>
            <person name="Haga S."/>
            <person name="Ohta F."/>
            <person name="Nomoto H."/>
            <person name="Nogata K."/>
            <person name="Morishita T."/>
            <person name="Endo T."/>
            <person name="Shin-I T."/>
            <person name="Takeda H."/>
            <person name="Morishita S."/>
            <person name="Kohara Y."/>
        </authorList>
    </citation>
    <scope>NUCLEOTIDE SEQUENCE [LARGE SCALE GENOMIC DNA]</scope>
    <source>
        <strain evidence="6 7">Hd-rR</strain>
    </source>
</reference>
<organism evidence="6 7">
    <name type="scientific">Oryzias latipes</name>
    <name type="common">Japanese rice fish</name>
    <name type="synonym">Japanese killifish</name>
    <dbReference type="NCBI Taxonomy" id="8090"/>
    <lineage>
        <taxon>Eukaryota</taxon>
        <taxon>Metazoa</taxon>
        <taxon>Chordata</taxon>
        <taxon>Craniata</taxon>
        <taxon>Vertebrata</taxon>
        <taxon>Euteleostomi</taxon>
        <taxon>Actinopterygii</taxon>
        <taxon>Neopterygii</taxon>
        <taxon>Teleostei</taxon>
        <taxon>Neoteleostei</taxon>
        <taxon>Acanthomorphata</taxon>
        <taxon>Ovalentaria</taxon>
        <taxon>Atherinomorphae</taxon>
        <taxon>Beloniformes</taxon>
        <taxon>Adrianichthyidae</taxon>
        <taxon>Oryziinae</taxon>
        <taxon>Oryzias</taxon>
    </lineage>
</organism>
<dbReference type="InParanoid" id="A0A3B3HI05"/>
<dbReference type="GO" id="GO:0030246">
    <property type="term" value="F:carbohydrate binding"/>
    <property type="evidence" value="ECO:0000318"/>
    <property type="project" value="GO_Central"/>
</dbReference>
<keyword evidence="7" id="KW-1185">Reference proteome</keyword>
<name>A0A3B3HI05_ORYLA</name>
<comment type="function">
    <text evidence="1">Does not bind lactose, and may not bind carbohydrates.</text>
</comment>
<reference evidence="6" key="3">
    <citation type="submission" date="2025-09" db="UniProtKB">
        <authorList>
            <consortium name="Ensembl"/>
        </authorList>
    </citation>
    <scope>IDENTIFICATION</scope>
    <source>
        <strain evidence="6">Hd-rR</strain>
    </source>
</reference>
<dbReference type="AlphaFoldDB" id="A0A3B3HI05"/>
<dbReference type="PROSITE" id="PS51304">
    <property type="entry name" value="GALECTIN"/>
    <property type="match status" value="1"/>
</dbReference>
<evidence type="ECO:0000313" key="7">
    <source>
        <dbReference type="Proteomes" id="UP000001038"/>
    </source>
</evidence>
<dbReference type="CDD" id="cd00070">
    <property type="entry name" value="GLECT"/>
    <property type="match status" value="1"/>
</dbReference>
<accession>A0A3B3HI05</accession>
<dbReference type="Proteomes" id="UP000001038">
    <property type="component" value="Chromosome 15"/>
</dbReference>
<dbReference type="InterPro" id="IPR013320">
    <property type="entry name" value="ConA-like_dom_sf"/>
</dbReference>
<evidence type="ECO:0000313" key="6">
    <source>
        <dbReference type="Ensembl" id="ENSORLP00000031384.1"/>
    </source>
</evidence>
<dbReference type="GeneTree" id="ENSGT00940000155337"/>
<feature type="domain" description="Galectin" evidence="5">
    <location>
        <begin position="122"/>
        <end position="256"/>
    </location>
</feature>
<keyword evidence="2 3" id="KW-0430">Lectin</keyword>
<dbReference type="SUPFAM" id="SSF49899">
    <property type="entry name" value="Concanavalin A-like lectins/glucanases"/>
    <property type="match status" value="1"/>
</dbReference>
<dbReference type="PANTHER" id="PTHR11346">
    <property type="entry name" value="GALECTIN"/>
    <property type="match status" value="1"/>
</dbReference>
<dbReference type="Gene3D" id="2.60.120.200">
    <property type="match status" value="1"/>
</dbReference>
<evidence type="ECO:0000256" key="1">
    <source>
        <dbReference type="ARBA" id="ARBA00003397"/>
    </source>
</evidence>
<evidence type="ECO:0000256" key="4">
    <source>
        <dbReference type="SAM" id="MobiDB-lite"/>
    </source>
</evidence>
<dbReference type="FunFam" id="2.60.120.200:FF:000046">
    <property type="entry name" value="Galectin"/>
    <property type="match status" value="1"/>
</dbReference>
<evidence type="ECO:0000259" key="5">
    <source>
        <dbReference type="PROSITE" id="PS51304"/>
    </source>
</evidence>
<dbReference type="PANTHER" id="PTHR11346:SF98">
    <property type="entry name" value="GALECTIN-RELATED PROTEIN"/>
    <property type="match status" value="1"/>
</dbReference>
<reference evidence="6" key="2">
    <citation type="submission" date="2025-08" db="UniProtKB">
        <authorList>
            <consortium name="Ensembl"/>
        </authorList>
    </citation>
    <scope>IDENTIFICATION</scope>
    <source>
        <strain evidence="6">Hd-rR</strain>
    </source>
</reference>
<dbReference type="SMART" id="SM00276">
    <property type="entry name" value="GLECT"/>
    <property type="match status" value="1"/>
</dbReference>
<dbReference type="Ensembl" id="ENSORLT00000030437.1">
    <property type="protein sequence ID" value="ENSORLP00000031384.1"/>
    <property type="gene ID" value="ENSORLG00000028938.1"/>
</dbReference>
<evidence type="ECO:0000256" key="2">
    <source>
        <dbReference type="ARBA" id="ARBA00022734"/>
    </source>
</evidence>
<proteinExistence type="predicted"/>
<dbReference type="SMART" id="SM00908">
    <property type="entry name" value="Gal-bind_lectin"/>
    <property type="match status" value="1"/>
</dbReference>
<feature type="compositionally biased region" description="Basic and acidic residues" evidence="4">
    <location>
        <begin position="64"/>
        <end position="82"/>
    </location>
</feature>
<gene>
    <name evidence="6" type="primary">lgalsl</name>
</gene>
<evidence type="ECO:0000256" key="3">
    <source>
        <dbReference type="RuleBase" id="RU102079"/>
    </source>
</evidence>
<dbReference type="InterPro" id="IPR001079">
    <property type="entry name" value="Galectin_CRD"/>
</dbReference>
<dbReference type="Pfam" id="PF00337">
    <property type="entry name" value="Gal-bind_lectin"/>
    <property type="match status" value="1"/>
</dbReference>
<dbReference type="FunCoup" id="A0A3B3HI05">
    <property type="interactions" value="289"/>
</dbReference>
<dbReference type="Bgee" id="ENSORLG00000028938">
    <property type="expression patterns" value="Expressed in brain and 14 other cell types or tissues"/>
</dbReference>
<protein>
    <recommendedName>
        <fullName evidence="3">Galectin</fullName>
    </recommendedName>
</protein>